<evidence type="ECO:0000313" key="1">
    <source>
        <dbReference type="EMBL" id="VDB92744.1"/>
    </source>
</evidence>
<accession>A0A9X9MLK0</accession>
<keyword evidence="2" id="KW-1185">Reference proteome</keyword>
<name>A0A9X9MLK0_BLUGR</name>
<evidence type="ECO:0000313" key="2">
    <source>
        <dbReference type="Proteomes" id="UP000324639"/>
    </source>
</evidence>
<sequence>MPLTPIYSSPVSNVVESYWIRTGRLLSRLNVRSNYPEPTCQVSPDDVPLHHVTTTVFVVLHVLVQLKSCGGFGLMCKTPFHVRGLTSRILFMLNTIFFIYPGIHHI</sequence>
<organism evidence="1 2">
    <name type="scientific">Blumeria graminis f. sp. tritici</name>
    <dbReference type="NCBI Taxonomy" id="62690"/>
    <lineage>
        <taxon>Eukaryota</taxon>
        <taxon>Fungi</taxon>
        <taxon>Dikarya</taxon>
        <taxon>Ascomycota</taxon>
        <taxon>Pezizomycotina</taxon>
        <taxon>Leotiomycetes</taxon>
        <taxon>Erysiphales</taxon>
        <taxon>Erysiphaceae</taxon>
        <taxon>Blumeria</taxon>
    </lineage>
</organism>
<reference evidence="1 2" key="1">
    <citation type="submission" date="2018-08" db="EMBL/GenBank/DDBJ databases">
        <authorList>
            <person name="Muller C M."/>
        </authorList>
    </citation>
    <scope>NUCLEOTIDE SEQUENCE [LARGE SCALE GENOMIC DNA]</scope>
</reference>
<dbReference type="EMBL" id="LR026992">
    <property type="protein sequence ID" value="VDB92744.1"/>
    <property type="molecule type" value="Genomic_DNA"/>
</dbReference>
<dbReference type="Proteomes" id="UP000324639">
    <property type="component" value="Chromosome Bgt_-09"/>
</dbReference>
<dbReference type="AlphaFoldDB" id="A0A9X9MLK0"/>
<gene>
    <name evidence="1" type="ORF">BGT96224V316_LOCUS6513</name>
</gene>
<protein>
    <submittedName>
        <fullName evidence="1">Bgt-20983</fullName>
    </submittedName>
</protein>
<proteinExistence type="predicted"/>